<evidence type="ECO:0000313" key="1">
    <source>
        <dbReference type="EMBL" id="VVQ11703.1"/>
    </source>
</evidence>
<dbReference type="AlphaFoldDB" id="A0A5E7UKS1"/>
<protein>
    <submittedName>
        <fullName evidence="1">Uncharacterized protein</fullName>
    </submittedName>
</protein>
<proteinExistence type="predicted"/>
<dbReference type="InterPro" id="IPR053734">
    <property type="entry name" value="Phage_Head-Tail_Connect_sf"/>
</dbReference>
<dbReference type="GO" id="GO:0019068">
    <property type="term" value="P:virion assembly"/>
    <property type="evidence" value="ECO:0007669"/>
    <property type="project" value="InterPro"/>
</dbReference>
<organism evidence="1 2">
    <name type="scientific">Pseudomonas fluorescens</name>
    <dbReference type="NCBI Taxonomy" id="294"/>
    <lineage>
        <taxon>Bacteria</taxon>
        <taxon>Pseudomonadati</taxon>
        <taxon>Pseudomonadota</taxon>
        <taxon>Gammaproteobacteria</taxon>
        <taxon>Pseudomonadales</taxon>
        <taxon>Pseudomonadaceae</taxon>
        <taxon>Pseudomonas</taxon>
    </lineage>
</organism>
<sequence length="121" mass="12682">MTTLGRFRDVTARMDAVLVDRLGDRAIKPDGLPLSGAFFSPFVGADVGGKSKSVRLGNAIVTDNVLAPTFTARVVAAVGIEKDSFLAIDLPAEQGGGRYKVSKREPDGAGMVTFILSLNNG</sequence>
<reference evidence="1 2" key="1">
    <citation type="submission" date="2019-09" db="EMBL/GenBank/DDBJ databases">
        <authorList>
            <person name="Chandra G."/>
            <person name="Truman W A."/>
        </authorList>
    </citation>
    <scope>NUCLEOTIDE SEQUENCE [LARGE SCALE GENOMIC DNA]</scope>
    <source>
        <strain evidence="1">PS922</strain>
    </source>
</reference>
<dbReference type="RefSeq" id="WP_154863613.1">
    <property type="nucleotide sequence ID" value="NZ_CABVJB010000008.1"/>
</dbReference>
<evidence type="ECO:0000313" key="2">
    <source>
        <dbReference type="Proteomes" id="UP000325565"/>
    </source>
</evidence>
<gene>
    <name evidence="1" type="ORF">PS922_04877</name>
</gene>
<name>A0A5E7UKS1_PSEFL</name>
<dbReference type="Gene3D" id="2.40.10.180">
    <property type="entry name" value="Phage tail proteins"/>
    <property type="match status" value="1"/>
</dbReference>
<dbReference type="Proteomes" id="UP000325565">
    <property type="component" value="Unassembled WGS sequence"/>
</dbReference>
<dbReference type="EMBL" id="CABVJB010000008">
    <property type="protein sequence ID" value="VVQ11703.1"/>
    <property type="molecule type" value="Genomic_DNA"/>
</dbReference>
<accession>A0A5E7UKS1</accession>